<dbReference type="AlphaFoldDB" id="T0HLN8"/>
<name>T0HLN8_9SPHN</name>
<dbReference type="PATRIC" id="fig|1114964.3.peg.3438"/>
<evidence type="ECO:0000313" key="1">
    <source>
        <dbReference type="EMBL" id="EQA98483.1"/>
    </source>
</evidence>
<reference evidence="1 2" key="1">
    <citation type="journal article" date="2013" name="Genome Announc.">
        <title>Draft Genome Sequence of a Hexachlorocyclohexane-Degrading Bacterium, Sphingobium baderi Strain LL03T.</title>
        <authorList>
            <person name="Kaur J."/>
            <person name="Verma H."/>
            <person name="Tripathi C."/>
            <person name="Khurana J.P."/>
            <person name="Lal R."/>
        </authorList>
    </citation>
    <scope>NUCLEOTIDE SEQUENCE [LARGE SCALE GENOMIC DNA]</scope>
    <source>
        <strain evidence="1 2">LL03</strain>
    </source>
</reference>
<protein>
    <recommendedName>
        <fullName evidence="3">DUF2889 domain-containing protein</fullName>
    </recommendedName>
</protein>
<accession>T0HLN8</accession>
<dbReference type="InterPro" id="IPR021312">
    <property type="entry name" value="DUF2889"/>
</dbReference>
<comment type="caution">
    <text evidence="1">The sequence shown here is derived from an EMBL/GenBank/DDBJ whole genome shotgun (WGS) entry which is preliminary data.</text>
</comment>
<sequence>MNDTDLPIVNGPAPPTPPRARFSIRRTSTIDTTWPDGREAPMVQHGRARDLMTLADVDAPLILGEDRFTARLSSAREILAISSDAARPGIERLVGARAGGQLRAAIIEALPEERAAGTPLYLLLDDIAGSSLVAGWAWSHWLPDWEEAFMKEPGARERRMRMAGVCLGFRPGSSALAEGDSRPQQNSMPVEPLDDGRDAFSWHVLAAQEGPASRRARRIDVRLGERIVIDVHFQDSASTPSGPRMAVHEYLITATADRNSQTLLSIEADPRILPFDECPGAILNLGRLVGTSLSTLRQTVLTELARTEGCTHLNDMVRSLAEVPQLAAALANAMGEEAGGPSRTLSTLDGDSL</sequence>
<evidence type="ECO:0000313" key="2">
    <source>
        <dbReference type="Proteomes" id="UP000015524"/>
    </source>
</evidence>
<evidence type="ECO:0008006" key="3">
    <source>
        <dbReference type="Google" id="ProtNLM"/>
    </source>
</evidence>
<proteinExistence type="predicted"/>
<dbReference type="Pfam" id="PF11136">
    <property type="entry name" value="DUF2889"/>
    <property type="match status" value="1"/>
</dbReference>
<dbReference type="eggNOG" id="ENOG5032UAQ">
    <property type="taxonomic scope" value="Bacteria"/>
</dbReference>
<dbReference type="EMBL" id="ATIB01000081">
    <property type="protein sequence ID" value="EQA98483.1"/>
    <property type="molecule type" value="Genomic_DNA"/>
</dbReference>
<organism evidence="1 2">
    <name type="scientific">Sphingobium baderi LL03</name>
    <dbReference type="NCBI Taxonomy" id="1114964"/>
    <lineage>
        <taxon>Bacteria</taxon>
        <taxon>Pseudomonadati</taxon>
        <taxon>Pseudomonadota</taxon>
        <taxon>Alphaproteobacteria</taxon>
        <taxon>Sphingomonadales</taxon>
        <taxon>Sphingomonadaceae</taxon>
        <taxon>Sphingobium</taxon>
    </lineage>
</organism>
<dbReference type="Proteomes" id="UP000015524">
    <property type="component" value="Unassembled WGS sequence"/>
</dbReference>
<keyword evidence="2" id="KW-1185">Reference proteome</keyword>
<gene>
    <name evidence="1" type="ORF">L485_17525</name>
</gene>
<dbReference type="RefSeq" id="WP_021246085.1">
    <property type="nucleotide sequence ID" value="NZ_ATIB01000081.1"/>
</dbReference>
<dbReference type="OrthoDB" id="7530149at2"/>